<dbReference type="Pfam" id="PF01557">
    <property type="entry name" value="FAA_hydrolase"/>
    <property type="match status" value="1"/>
</dbReference>
<keyword evidence="1" id="KW-0479">Metal-binding</keyword>
<dbReference type="OrthoDB" id="9805307at2"/>
<dbReference type="InterPro" id="IPR011234">
    <property type="entry name" value="Fumarylacetoacetase-like_C"/>
</dbReference>
<feature type="domain" description="Fumarylacetoacetase-like C-terminal" evidence="2">
    <location>
        <begin position="2"/>
        <end position="193"/>
    </location>
</feature>
<dbReference type="RefSeq" id="WP_145712791.1">
    <property type="nucleotide sequence ID" value="NZ_VLLG01000003.1"/>
</dbReference>
<protein>
    <submittedName>
        <fullName evidence="3">2-keto-4-pentenoate hydratase/2-oxohepta-3-ene-1,7-dioic acid hydratase in catechol pathway</fullName>
    </submittedName>
</protein>
<sequence length="203" mass="23221">MKIICVGRNYADHARELNNELPTEPVLFMKPKNALLQNNHPFYYPDFTDNLHYECELVLRICKNGKHIQEKFADKYYDAVSVGIDFTARDLQDKQKSKGLPWEIAKSFDNSAVVGKFMPIASQPDKKDINFCLYKNKEIVQQGNTRDLIFSFDFLVSYISRFFTLNIGDLVFTGTPAGVGPVEIGDSLEAFIENDSLLEFMVK</sequence>
<keyword evidence="4" id="KW-1185">Reference proteome</keyword>
<dbReference type="Gene3D" id="3.90.850.10">
    <property type="entry name" value="Fumarylacetoacetase-like, C-terminal domain"/>
    <property type="match status" value="1"/>
</dbReference>
<dbReference type="GO" id="GO:0018773">
    <property type="term" value="F:acetylpyruvate hydrolase activity"/>
    <property type="evidence" value="ECO:0007669"/>
    <property type="project" value="TreeGrafter"/>
</dbReference>
<comment type="caution">
    <text evidence="3">The sequence shown here is derived from an EMBL/GenBank/DDBJ whole genome shotgun (WGS) entry which is preliminary data.</text>
</comment>
<dbReference type="Proteomes" id="UP000316778">
    <property type="component" value="Unassembled WGS sequence"/>
</dbReference>
<proteinExistence type="predicted"/>
<dbReference type="SUPFAM" id="SSF56529">
    <property type="entry name" value="FAH"/>
    <property type="match status" value="1"/>
</dbReference>
<dbReference type="GO" id="GO:0046872">
    <property type="term" value="F:metal ion binding"/>
    <property type="evidence" value="ECO:0007669"/>
    <property type="project" value="UniProtKB-KW"/>
</dbReference>
<organism evidence="3 4">
    <name type="scientific">Chitinophaga japonensis</name>
    <name type="common">Flexibacter japonensis</name>
    <dbReference type="NCBI Taxonomy" id="104662"/>
    <lineage>
        <taxon>Bacteria</taxon>
        <taxon>Pseudomonadati</taxon>
        <taxon>Bacteroidota</taxon>
        <taxon>Chitinophagia</taxon>
        <taxon>Chitinophagales</taxon>
        <taxon>Chitinophagaceae</taxon>
        <taxon>Chitinophaga</taxon>
    </lineage>
</organism>
<name>A0A562T4U9_CHIJA</name>
<dbReference type="PANTHER" id="PTHR11820">
    <property type="entry name" value="ACYLPYRUVASE"/>
    <property type="match status" value="1"/>
</dbReference>
<dbReference type="InterPro" id="IPR036663">
    <property type="entry name" value="Fumarylacetoacetase_C_sf"/>
</dbReference>
<dbReference type="EMBL" id="VLLG01000003">
    <property type="protein sequence ID" value="TWI88030.1"/>
    <property type="molecule type" value="Genomic_DNA"/>
</dbReference>
<dbReference type="AlphaFoldDB" id="A0A562T4U9"/>
<evidence type="ECO:0000256" key="1">
    <source>
        <dbReference type="ARBA" id="ARBA00022723"/>
    </source>
</evidence>
<evidence type="ECO:0000259" key="2">
    <source>
        <dbReference type="Pfam" id="PF01557"/>
    </source>
</evidence>
<dbReference type="PANTHER" id="PTHR11820:SF7">
    <property type="entry name" value="ACYLPYRUVASE FAHD1, MITOCHONDRIAL"/>
    <property type="match status" value="1"/>
</dbReference>
<evidence type="ECO:0000313" key="3">
    <source>
        <dbReference type="EMBL" id="TWI88030.1"/>
    </source>
</evidence>
<accession>A0A562T4U9</accession>
<evidence type="ECO:0000313" key="4">
    <source>
        <dbReference type="Proteomes" id="UP000316778"/>
    </source>
</evidence>
<reference evidence="3 4" key="1">
    <citation type="journal article" date="2013" name="Stand. Genomic Sci.">
        <title>Genomic Encyclopedia of Type Strains, Phase I: The one thousand microbial genomes (KMG-I) project.</title>
        <authorList>
            <person name="Kyrpides N.C."/>
            <person name="Woyke T."/>
            <person name="Eisen J.A."/>
            <person name="Garrity G."/>
            <person name="Lilburn T.G."/>
            <person name="Beck B.J."/>
            <person name="Whitman W.B."/>
            <person name="Hugenholtz P."/>
            <person name="Klenk H.P."/>
        </authorList>
    </citation>
    <scope>NUCLEOTIDE SEQUENCE [LARGE SCALE GENOMIC DNA]</scope>
    <source>
        <strain evidence="3 4">DSM 13484</strain>
    </source>
</reference>
<gene>
    <name evidence="3" type="ORF">LX66_2104</name>
</gene>